<comment type="caution">
    <text evidence="16">The sequence shown here is derived from an EMBL/GenBank/DDBJ whole genome shotgun (WGS) entry which is preliminary data.</text>
</comment>
<evidence type="ECO:0000256" key="11">
    <source>
        <dbReference type="ARBA" id="ARBA00023136"/>
    </source>
</evidence>
<feature type="domain" description="SecA family profile" evidence="15">
    <location>
        <begin position="7"/>
        <end position="581"/>
    </location>
</feature>
<evidence type="ECO:0000259" key="15">
    <source>
        <dbReference type="PROSITE" id="PS51196"/>
    </source>
</evidence>
<gene>
    <name evidence="12" type="primary">secA</name>
    <name evidence="16" type="ORF">DFP98_13254</name>
</gene>
<dbReference type="PROSITE" id="PS51194">
    <property type="entry name" value="HELICASE_CTER"/>
    <property type="match status" value="1"/>
</dbReference>
<dbReference type="EC" id="7.4.2.8" evidence="12"/>
<dbReference type="AlphaFoldDB" id="A0A3D9IBP9"/>
<keyword evidence="9 12" id="KW-1278">Translocase</keyword>
<evidence type="ECO:0000259" key="13">
    <source>
        <dbReference type="PROSITE" id="PS51192"/>
    </source>
</evidence>
<dbReference type="Pfam" id="PF21090">
    <property type="entry name" value="P-loop_SecA"/>
    <property type="match status" value="1"/>
</dbReference>
<dbReference type="Pfam" id="PF07516">
    <property type="entry name" value="SecA_SW"/>
    <property type="match status" value="1"/>
</dbReference>
<keyword evidence="3 12" id="KW-0813">Transport</keyword>
<dbReference type="InterPro" id="IPR044722">
    <property type="entry name" value="SecA_SF2_C"/>
</dbReference>
<evidence type="ECO:0000256" key="8">
    <source>
        <dbReference type="ARBA" id="ARBA00022927"/>
    </source>
</evidence>
<dbReference type="SUPFAM" id="SSF52540">
    <property type="entry name" value="P-loop containing nucleoside triphosphate hydrolases"/>
    <property type="match status" value="2"/>
</dbReference>
<evidence type="ECO:0000256" key="9">
    <source>
        <dbReference type="ARBA" id="ARBA00022967"/>
    </source>
</evidence>
<dbReference type="SMART" id="SM00958">
    <property type="entry name" value="SecA_PP_bind"/>
    <property type="match status" value="1"/>
</dbReference>
<dbReference type="PROSITE" id="PS51192">
    <property type="entry name" value="HELICASE_ATP_BIND_1"/>
    <property type="match status" value="1"/>
</dbReference>
<dbReference type="HAMAP" id="MF_01382">
    <property type="entry name" value="SecA"/>
    <property type="match status" value="1"/>
</dbReference>
<dbReference type="InterPro" id="IPR014001">
    <property type="entry name" value="Helicase_ATP-bd"/>
</dbReference>
<dbReference type="PROSITE" id="PS01312">
    <property type="entry name" value="SECA"/>
    <property type="match status" value="1"/>
</dbReference>
<evidence type="ECO:0000256" key="3">
    <source>
        <dbReference type="ARBA" id="ARBA00022448"/>
    </source>
</evidence>
<dbReference type="GO" id="GO:0005524">
    <property type="term" value="F:ATP binding"/>
    <property type="evidence" value="ECO:0007669"/>
    <property type="project" value="UniProtKB-UniRule"/>
</dbReference>
<keyword evidence="7 12" id="KW-0067">ATP-binding</keyword>
<evidence type="ECO:0000256" key="10">
    <source>
        <dbReference type="ARBA" id="ARBA00023010"/>
    </source>
</evidence>
<protein>
    <recommendedName>
        <fullName evidence="12">Protein translocase subunit SecA</fullName>
        <ecNumber evidence="12">7.4.2.8</ecNumber>
    </recommendedName>
</protein>
<evidence type="ECO:0000259" key="14">
    <source>
        <dbReference type="PROSITE" id="PS51194"/>
    </source>
</evidence>
<evidence type="ECO:0000256" key="2">
    <source>
        <dbReference type="ARBA" id="ARBA00007650"/>
    </source>
</evidence>
<dbReference type="SUPFAM" id="SSF81767">
    <property type="entry name" value="Pre-protein crosslinking domain of SecA"/>
    <property type="match status" value="1"/>
</dbReference>
<evidence type="ECO:0000256" key="1">
    <source>
        <dbReference type="ARBA" id="ARBA00004170"/>
    </source>
</evidence>
<dbReference type="PROSITE" id="PS51196">
    <property type="entry name" value="SECA_MOTOR_DEAD"/>
    <property type="match status" value="1"/>
</dbReference>
<dbReference type="InterPro" id="IPR011115">
    <property type="entry name" value="SecA_DEAD"/>
</dbReference>
<feature type="domain" description="Helicase ATP-binding" evidence="13">
    <location>
        <begin position="91"/>
        <end position="252"/>
    </location>
</feature>
<dbReference type="Proteomes" id="UP000256977">
    <property type="component" value="Unassembled WGS sequence"/>
</dbReference>
<dbReference type="CDD" id="cd17928">
    <property type="entry name" value="DEXDc_SecA"/>
    <property type="match status" value="1"/>
</dbReference>
<keyword evidence="4 12" id="KW-1003">Cell membrane</keyword>
<reference evidence="16 17" key="1">
    <citation type="submission" date="2018-07" db="EMBL/GenBank/DDBJ databases">
        <title>Genomic Encyclopedia of Type Strains, Phase III (KMG-III): the genomes of soil and plant-associated and newly described type strains.</title>
        <authorList>
            <person name="Whitman W."/>
        </authorList>
    </citation>
    <scope>NUCLEOTIDE SEQUENCE [LARGE SCALE GENOMIC DNA]</scope>
    <source>
        <strain evidence="16 17">CECT 7287</strain>
    </source>
</reference>
<keyword evidence="6 12" id="KW-0547">Nucleotide-binding</keyword>
<proteinExistence type="inferred from homology"/>
<sequence>MRMNITARLEQKVKERVALHKLKGYRDKAGAVNKRDLRAWNDDRLKAESARLQGEARAGAPLDKLLTDAYALVCEAAHRTLGMRPYEVQIMAAIALHEGNLVELQTGEGKTLAAVMPAYLNALTGKGVHVLTFNDYLANRDAEWMGPIYRFLGLSAVAVQAGMSFAEKKQAYAADITYVTAKEAGFDYLRDSIAMTVDDTVQRAFHYVIVDEADSLLLDEARVPLVIAGEAATTEHDGTRFADAAKQLHPEEHFVFDEFKRNVYLTEAGSEKVESLFNCGNLYESHNSHLLTSLNCALHAETLLKRDIDYIVRDGKIELIDEYTGRVAENRHLPDGLQAALEAKEGLSSQAGGQILGTITLQHLLSIYPTISGMTATAQASAIEFENIYSLQVVQIPPNRPCIRIDHPHKIYTHKEAKLKALVAEIASVHATGRPILIGTSSVEESGILAERLRQIGVNGHVLNAKNDSEEADIIARAGEIGAVTVSTNMAGRGVDIRLGGGDAKQAEVVAKLGGLYVIGTLANESTRIDNQLRGRSGRQGDPGASIFFVSLEDDLILRFGIDKAIPSSFRNLKQDEPLDEALLRSKIGHIQHVIMGQNFHIRKELNYYSDMVEEQRRILSKDRLAILTGETPMSPSEQRVRLFYIDKFWAEQLAYVSYIREGIHLEGLANLNPIDEFHKRIIQAFEQIPAKIEEEASGMLAKLGNSNDPTEWERLGLKSPSSTWTYIINDQYSQKALLSPVAIGPDFIGAITLVLKPAAKPVLDWLFRTHRWR</sequence>
<dbReference type="FunFam" id="3.40.50.300:FF:000429">
    <property type="entry name" value="Preprotein translocase subunit SecA"/>
    <property type="match status" value="1"/>
</dbReference>
<feature type="domain" description="Helicase C-terminal" evidence="14">
    <location>
        <begin position="418"/>
        <end position="585"/>
    </location>
</feature>
<dbReference type="InterPro" id="IPR036670">
    <property type="entry name" value="SecA_X-link_sf"/>
</dbReference>
<keyword evidence="11 12" id="KW-0472">Membrane</keyword>
<dbReference type="InterPro" id="IPR036266">
    <property type="entry name" value="SecA_Wing/Scaffold_sf"/>
</dbReference>
<comment type="function">
    <text evidence="12">Part of the Sec protein translocase complex. Interacts with the SecYEG preprotein conducting channel. Has a central role in coupling the hydrolysis of ATP to the transfer of proteins into and across the cell membrane, serving as an ATP-driven molecular motor driving the stepwise translocation of polypeptide chains across the membrane.</text>
</comment>
<feature type="binding site" evidence="12">
    <location>
        <begin position="107"/>
        <end position="111"/>
    </location>
    <ligand>
        <name>ATP</name>
        <dbReference type="ChEBI" id="CHEBI:30616"/>
    </ligand>
</feature>
<comment type="subunit">
    <text evidence="12">Monomer and homodimer. Part of the essential Sec protein translocation apparatus which comprises SecA, SecYEG and auxiliary proteins SecDF. Other proteins may also be involved.</text>
</comment>
<evidence type="ECO:0000256" key="12">
    <source>
        <dbReference type="HAMAP-Rule" id="MF_01382"/>
    </source>
</evidence>
<comment type="subcellular location">
    <subcellularLocation>
        <location evidence="12">Cell membrane</location>
        <topology evidence="12">Peripheral membrane protein</topology>
        <orientation evidence="12">Cytoplasmic side</orientation>
    </subcellularLocation>
    <subcellularLocation>
        <location evidence="12">Cytoplasm</location>
    </subcellularLocation>
    <subcellularLocation>
        <location evidence="1">Membrane</location>
        <topology evidence="1">Peripheral membrane protein</topology>
    </subcellularLocation>
    <text evidence="12">Distribution is 50-50.</text>
</comment>
<feature type="binding site" evidence="12">
    <location>
        <position position="496"/>
    </location>
    <ligand>
        <name>ATP</name>
        <dbReference type="ChEBI" id="CHEBI:30616"/>
    </ligand>
</feature>
<dbReference type="PANTHER" id="PTHR30612:SF0">
    <property type="entry name" value="CHLOROPLAST PROTEIN-TRANSPORTING ATPASE"/>
    <property type="match status" value="1"/>
</dbReference>
<evidence type="ECO:0000256" key="6">
    <source>
        <dbReference type="ARBA" id="ARBA00022741"/>
    </source>
</evidence>
<evidence type="ECO:0000256" key="7">
    <source>
        <dbReference type="ARBA" id="ARBA00022840"/>
    </source>
</evidence>
<keyword evidence="17" id="KW-1185">Reference proteome</keyword>
<dbReference type="GO" id="GO:0031522">
    <property type="term" value="C:cell envelope Sec protein transport complex"/>
    <property type="evidence" value="ECO:0007669"/>
    <property type="project" value="TreeGrafter"/>
</dbReference>
<feature type="binding site" evidence="12">
    <location>
        <position position="89"/>
    </location>
    <ligand>
        <name>ATP</name>
        <dbReference type="ChEBI" id="CHEBI:30616"/>
    </ligand>
</feature>
<dbReference type="GO" id="GO:0005829">
    <property type="term" value="C:cytosol"/>
    <property type="evidence" value="ECO:0007669"/>
    <property type="project" value="TreeGrafter"/>
</dbReference>
<evidence type="ECO:0000256" key="5">
    <source>
        <dbReference type="ARBA" id="ARBA00022490"/>
    </source>
</evidence>
<evidence type="ECO:0000313" key="16">
    <source>
        <dbReference type="EMBL" id="RED59131.1"/>
    </source>
</evidence>
<evidence type="ECO:0000256" key="4">
    <source>
        <dbReference type="ARBA" id="ARBA00022475"/>
    </source>
</evidence>
<dbReference type="Pfam" id="PF01043">
    <property type="entry name" value="SecA_PP_bind"/>
    <property type="match status" value="1"/>
</dbReference>
<keyword evidence="5 12" id="KW-0963">Cytoplasm</keyword>
<dbReference type="SUPFAM" id="SSF81886">
    <property type="entry name" value="Helical scaffold and wing domains of SecA"/>
    <property type="match status" value="1"/>
</dbReference>
<organism evidence="16 17">
    <name type="scientific">Cohnella phaseoli</name>
    <dbReference type="NCBI Taxonomy" id="456490"/>
    <lineage>
        <taxon>Bacteria</taxon>
        <taxon>Bacillati</taxon>
        <taxon>Bacillota</taxon>
        <taxon>Bacilli</taxon>
        <taxon>Bacillales</taxon>
        <taxon>Paenibacillaceae</taxon>
        <taxon>Cohnella</taxon>
    </lineage>
</organism>
<dbReference type="Gene3D" id="3.40.50.300">
    <property type="entry name" value="P-loop containing nucleotide triphosphate hydrolases"/>
    <property type="match status" value="3"/>
</dbReference>
<dbReference type="PRINTS" id="PR00906">
    <property type="entry name" value="SECA"/>
</dbReference>
<dbReference type="SMART" id="SM00957">
    <property type="entry name" value="SecA_DEAD"/>
    <property type="match status" value="1"/>
</dbReference>
<dbReference type="InterPro" id="IPR014018">
    <property type="entry name" value="SecA_motor_DEAD"/>
</dbReference>
<comment type="similarity">
    <text evidence="2 12">Belongs to the SecA family.</text>
</comment>
<name>A0A3D9IBP9_9BACL</name>
<dbReference type="Pfam" id="PF07517">
    <property type="entry name" value="SecA_DEAD"/>
    <property type="match status" value="1"/>
</dbReference>
<dbReference type="InterPro" id="IPR020937">
    <property type="entry name" value="SecA_CS"/>
</dbReference>
<accession>A0A3D9IBP9</accession>
<dbReference type="GO" id="GO:0008564">
    <property type="term" value="F:protein-exporting ATPase activity"/>
    <property type="evidence" value="ECO:0007669"/>
    <property type="project" value="UniProtKB-EC"/>
</dbReference>
<dbReference type="GO" id="GO:0005886">
    <property type="term" value="C:plasma membrane"/>
    <property type="evidence" value="ECO:0007669"/>
    <property type="project" value="UniProtKB-SubCell"/>
</dbReference>
<dbReference type="GO" id="GO:0006605">
    <property type="term" value="P:protein targeting"/>
    <property type="evidence" value="ECO:0007669"/>
    <property type="project" value="UniProtKB-UniRule"/>
</dbReference>
<dbReference type="PANTHER" id="PTHR30612">
    <property type="entry name" value="SECA INNER MEMBRANE COMPONENT OF SEC PROTEIN SECRETION SYSTEM"/>
    <property type="match status" value="1"/>
</dbReference>
<dbReference type="InterPro" id="IPR011130">
    <property type="entry name" value="SecA_preprotein_X-link_dom"/>
</dbReference>
<comment type="catalytic activity">
    <reaction evidence="12">
        <text>ATP + H2O + cellular proteinSide 1 = ADP + phosphate + cellular proteinSide 2.</text>
        <dbReference type="EC" id="7.4.2.8"/>
    </reaction>
</comment>
<dbReference type="InterPro" id="IPR000185">
    <property type="entry name" value="SecA"/>
</dbReference>
<dbReference type="GO" id="GO:0017038">
    <property type="term" value="P:protein import"/>
    <property type="evidence" value="ECO:0007669"/>
    <property type="project" value="InterPro"/>
</dbReference>
<dbReference type="EMBL" id="QRDZ01000032">
    <property type="protein sequence ID" value="RED59131.1"/>
    <property type="molecule type" value="Genomic_DNA"/>
</dbReference>
<keyword evidence="10 12" id="KW-0811">Translocation</keyword>
<dbReference type="GO" id="GO:0043952">
    <property type="term" value="P:protein transport by the Sec complex"/>
    <property type="evidence" value="ECO:0007669"/>
    <property type="project" value="TreeGrafter"/>
</dbReference>
<dbReference type="InterPro" id="IPR027417">
    <property type="entry name" value="P-loop_NTPase"/>
</dbReference>
<dbReference type="Gene3D" id="1.10.3060.10">
    <property type="entry name" value="Helical scaffold and wing domains of SecA"/>
    <property type="match status" value="1"/>
</dbReference>
<evidence type="ECO:0000313" key="17">
    <source>
        <dbReference type="Proteomes" id="UP000256977"/>
    </source>
</evidence>
<dbReference type="InterPro" id="IPR001650">
    <property type="entry name" value="Helicase_C-like"/>
</dbReference>
<dbReference type="InterPro" id="IPR011116">
    <property type="entry name" value="SecA_Wing/Scaffold"/>
</dbReference>
<keyword evidence="8 12" id="KW-0653">Protein transport</keyword>
<dbReference type="GO" id="GO:0065002">
    <property type="term" value="P:intracellular protein transmembrane transport"/>
    <property type="evidence" value="ECO:0007669"/>
    <property type="project" value="UniProtKB-UniRule"/>
</dbReference>
<dbReference type="Gene3D" id="3.90.1440.10">
    <property type="entry name" value="SecA, preprotein cross-linking domain"/>
    <property type="match status" value="1"/>
</dbReference>
<dbReference type="CDD" id="cd18803">
    <property type="entry name" value="SF2_C_secA"/>
    <property type="match status" value="1"/>
</dbReference>